<dbReference type="NCBIfam" id="TIGR01764">
    <property type="entry name" value="excise"/>
    <property type="match status" value="1"/>
</dbReference>
<feature type="domain" description="Helix-turn-helix" evidence="2">
    <location>
        <begin position="59"/>
        <end position="106"/>
    </location>
</feature>
<evidence type="ECO:0000256" key="1">
    <source>
        <dbReference type="SAM" id="MobiDB-lite"/>
    </source>
</evidence>
<evidence type="ECO:0000259" key="2">
    <source>
        <dbReference type="Pfam" id="PF12728"/>
    </source>
</evidence>
<evidence type="ECO:0000313" key="3">
    <source>
        <dbReference type="EMBL" id="SCF35527.1"/>
    </source>
</evidence>
<evidence type="ECO:0000313" key="4">
    <source>
        <dbReference type="Proteomes" id="UP000198242"/>
    </source>
</evidence>
<dbReference type="GO" id="GO:0003677">
    <property type="term" value="F:DNA binding"/>
    <property type="evidence" value="ECO:0007669"/>
    <property type="project" value="InterPro"/>
</dbReference>
<sequence>MPYAVTVIHLAPAREKLPAGVSGPDRQNGGWAGAATDGKLRQTKPTGRVTVEPRFLLLSDVAAELNVSDSQVYHMVRSGELPAIKIGGRGQWRVERARLEEYIQRKYAETAEWVRGNPLADRDSE</sequence>
<accession>A0A1C4ZR37</accession>
<dbReference type="AlphaFoldDB" id="A0A1C4ZR37"/>
<keyword evidence="4" id="KW-1185">Reference proteome</keyword>
<dbReference type="Proteomes" id="UP000198242">
    <property type="component" value="Chromosome I"/>
</dbReference>
<gene>
    <name evidence="3" type="ORF">GA0074695_5999</name>
</gene>
<name>A0A1C4ZR37_MICVI</name>
<protein>
    <submittedName>
        <fullName evidence="3">DNA binding domain-containing protein, excisionase family</fullName>
    </submittedName>
</protein>
<feature type="region of interest" description="Disordered" evidence="1">
    <location>
        <begin position="18"/>
        <end position="46"/>
    </location>
</feature>
<organism evidence="3 4">
    <name type="scientific">Micromonospora viridifaciens</name>
    <dbReference type="NCBI Taxonomy" id="1881"/>
    <lineage>
        <taxon>Bacteria</taxon>
        <taxon>Bacillati</taxon>
        <taxon>Actinomycetota</taxon>
        <taxon>Actinomycetes</taxon>
        <taxon>Micromonosporales</taxon>
        <taxon>Micromonosporaceae</taxon>
        <taxon>Micromonospora</taxon>
    </lineage>
</organism>
<dbReference type="SUPFAM" id="SSF46955">
    <property type="entry name" value="Putative DNA-binding domain"/>
    <property type="match status" value="1"/>
</dbReference>
<reference evidence="4" key="1">
    <citation type="submission" date="2016-06" db="EMBL/GenBank/DDBJ databases">
        <authorList>
            <person name="Varghese N."/>
            <person name="Submissions Spin"/>
        </authorList>
    </citation>
    <scope>NUCLEOTIDE SEQUENCE [LARGE SCALE GENOMIC DNA]</scope>
    <source>
        <strain evidence="4">DSM 43909</strain>
    </source>
</reference>
<dbReference type="InterPro" id="IPR010093">
    <property type="entry name" value="SinI_DNA-bd"/>
</dbReference>
<proteinExistence type="predicted"/>
<dbReference type="EMBL" id="LT607411">
    <property type="protein sequence ID" value="SCF35527.1"/>
    <property type="molecule type" value="Genomic_DNA"/>
</dbReference>
<dbReference type="InterPro" id="IPR009061">
    <property type="entry name" value="DNA-bd_dom_put_sf"/>
</dbReference>
<dbReference type="Pfam" id="PF12728">
    <property type="entry name" value="HTH_17"/>
    <property type="match status" value="1"/>
</dbReference>
<dbReference type="InterPro" id="IPR041657">
    <property type="entry name" value="HTH_17"/>
</dbReference>